<name>A0ABY6G008_9MICO</name>
<evidence type="ECO:0000313" key="3">
    <source>
        <dbReference type="EMBL" id="UYG16518.1"/>
    </source>
</evidence>
<keyword evidence="2" id="KW-0812">Transmembrane</keyword>
<reference evidence="3" key="1">
    <citation type="submission" date="2022-10" db="EMBL/GenBank/DDBJ databases">
        <title>Whole-Genome Sequencing of Brachybacterium huguangmaarense BRM-3, Isolated from Betula schmidtii.</title>
        <authorList>
            <person name="Haam D."/>
        </authorList>
    </citation>
    <scope>NUCLEOTIDE SEQUENCE</scope>
    <source>
        <strain evidence="3">BRM-3</strain>
    </source>
</reference>
<dbReference type="Pfam" id="PF11241">
    <property type="entry name" value="DUF3043"/>
    <property type="match status" value="1"/>
</dbReference>
<evidence type="ECO:0000256" key="2">
    <source>
        <dbReference type="SAM" id="Phobius"/>
    </source>
</evidence>
<dbReference type="RefSeq" id="WP_263593731.1">
    <property type="nucleotide sequence ID" value="NZ_CP107020.1"/>
</dbReference>
<feature type="compositionally biased region" description="Basic and acidic residues" evidence="1">
    <location>
        <begin position="41"/>
        <end position="71"/>
    </location>
</feature>
<evidence type="ECO:0000256" key="1">
    <source>
        <dbReference type="SAM" id="MobiDB-lite"/>
    </source>
</evidence>
<dbReference type="Proteomes" id="UP001164305">
    <property type="component" value="Chromosome"/>
</dbReference>
<feature type="transmembrane region" description="Helical" evidence="2">
    <location>
        <begin position="138"/>
        <end position="160"/>
    </location>
</feature>
<accession>A0ABY6G008</accession>
<evidence type="ECO:0000313" key="4">
    <source>
        <dbReference type="Proteomes" id="UP001164305"/>
    </source>
</evidence>
<gene>
    <name evidence="3" type="ORF">BRM3_13035</name>
</gene>
<feature type="compositionally biased region" description="Low complexity" evidence="1">
    <location>
        <begin position="12"/>
        <end position="25"/>
    </location>
</feature>
<keyword evidence="4" id="KW-1185">Reference proteome</keyword>
<keyword evidence="2" id="KW-0472">Membrane</keyword>
<proteinExistence type="predicted"/>
<dbReference type="EMBL" id="CP107020">
    <property type="protein sequence ID" value="UYG16518.1"/>
    <property type="molecule type" value="Genomic_DNA"/>
</dbReference>
<feature type="compositionally biased region" description="Basic and acidic residues" evidence="1">
    <location>
        <begin position="1"/>
        <end position="11"/>
    </location>
</feature>
<feature type="region of interest" description="Disordered" evidence="1">
    <location>
        <begin position="1"/>
        <end position="94"/>
    </location>
</feature>
<dbReference type="InterPro" id="IPR021403">
    <property type="entry name" value="DUF3043"/>
</dbReference>
<feature type="transmembrane region" description="Helical" evidence="2">
    <location>
        <begin position="113"/>
        <end position="132"/>
    </location>
</feature>
<sequence>MRFRRASRDDVPGVTTPVDTTSPDPAAEPGRTPKKGRPTRNRREAQEARQRPLVPADRKEARRQSRARSTEARAQAQQAMMTGDEAHMPAQHRGSDRRLVRDMIDARHNLAEYFFPVALLLMLIALVTPLVVPDLYATMSTLMLVVLWGGILACVIDAFVIRRRLRAALTERFGFVSPGLVSYGNMRAIQIRRWRIPKPQVEHSDTPRR</sequence>
<protein>
    <submittedName>
        <fullName evidence="3">DUF3043 domain-containing protein</fullName>
    </submittedName>
</protein>
<organism evidence="3 4">
    <name type="scientific">Brachybacterium huguangmaarense</name>
    <dbReference type="NCBI Taxonomy" id="1652028"/>
    <lineage>
        <taxon>Bacteria</taxon>
        <taxon>Bacillati</taxon>
        <taxon>Actinomycetota</taxon>
        <taxon>Actinomycetes</taxon>
        <taxon>Micrococcales</taxon>
        <taxon>Dermabacteraceae</taxon>
        <taxon>Brachybacterium</taxon>
    </lineage>
</organism>
<keyword evidence="2" id="KW-1133">Transmembrane helix</keyword>